<dbReference type="InterPro" id="IPR013786">
    <property type="entry name" value="AcylCoA_DH/ox_N"/>
</dbReference>
<dbReference type="SUPFAM" id="SSF47203">
    <property type="entry name" value="Acyl-CoA dehydrogenase C-terminal domain-like"/>
    <property type="match status" value="1"/>
</dbReference>
<proteinExistence type="inferred from homology"/>
<evidence type="ECO:0000256" key="4">
    <source>
        <dbReference type="ARBA" id="ARBA00022827"/>
    </source>
</evidence>
<dbReference type="PROSITE" id="PS00073">
    <property type="entry name" value="ACYL_COA_DH_2"/>
    <property type="match status" value="1"/>
</dbReference>
<comment type="cofactor">
    <cofactor evidence="1 6">
        <name>FAD</name>
        <dbReference type="ChEBI" id="CHEBI:57692"/>
    </cofactor>
</comment>
<dbReference type="FunFam" id="2.40.110.10:FF:000002">
    <property type="entry name" value="Acyl-CoA dehydrogenase fadE12"/>
    <property type="match status" value="1"/>
</dbReference>
<keyword evidence="3 6" id="KW-0285">Flavoprotein</keyword>
<evidence type="ECO:0000256" key="3">
    <source>
        <dbReference type="ARBA" id="ARBA00022630"/>
    </source>
</evidence>
<dbReference type="InterPro" id="IPR036250">
    <property type="entry name" value="AcylCo_DH-like_C"/>
</dbReference>
<evidence type="ECO:0000259" key="8">
    <source>
        <dbReference type="Pfam" id="PF02770"/>
    </source>
</evidence>
<dbReference type="FunFam" id="1.20.140.10:FF:000001">
    <property type="entry name" value="Acyl-CoA dehydrogenase"/>
    <property type="match status" value="1"/>
</dbReference>
<dbReference type="PANTHER" id="PTHR43884">
    <property type="entry name" value="ACYL-COA DEHYDROGENASE"/>
    <property type="match status" value="1"/>
</dbReference>
<dbReference type="InterPro" id="IPR009100">
    <property type="entry name" value="AcylCoA_DH/oxidase_NM_dom_sf"/>
</dbReference>
<dbReference type="InterPro" id="IPR009075">
    <property type="entry name" value="AcylCo_DH/oxidase_C"/>
</dbReference>
<protein>
    <recommendedName>
        <fullName evidence="12">Acyl-CoA dehydrogenase</fullName>
    </recommendedName>
</protein>
<dbReference type="PANTHER" id="PTHR43884:SF12">
    <property type="entry name" value="ISOVALERYL-COA DEHYDROGENASE, MITOCHONDRIAL-RELATED"/>
    <property type="match status" value="1"/>
</dbReference>
<evidence type="ECO:0000259" key="9">
    <source>
        <dbReference type="Pfam" id="PF02771"/>
    </source>
</evidence>
<accession>N9DFG8</accession>
<dbReference type="RefSeq" id="WP_005012949.1">
    <property type="nucleotide sequence ID" value="NZ_KB849730.1"/>
</dbReference>
<dbReference type="Gene3D" id="1.20.140.10">
    <property type="entry name" value="Butyryl-CoA Dehydrogenase, subunit A, domain 3"/>
    <property type="match status" value="1"/>
</dbReference>
<feature type="domain" description="Acyl-CoA oxidase/dehydrogenase middle" evidence="8">
    <location>
        <begin position="134"/>
        <end position="230"/>
    </location>
</feature>
<dbReference type="InterPro" id="IPR006089">
    <property type="entry name" value="Acyl-CoA_DH_CS"/>
</dbReference>
<dbReference type="Gene3D" id="2.40.110.10">
    <property type="entry name" value="Butyryl-CoA Dehydrogenase, subunit A, domain 2"/>
    <property type="match status" value="1"/>
</dbReference>
<name>N9DFG8_9GAMM</name>
<keyword evidence="5 6" id="KW-0560">Oxidoreductase</keyword>
<dbReference type="Pfam" id="PF00441">
    <property type="entry name" value="Acyl-CoA_dh_1"/>
    <property type="match status" value="1"/>
</dbReference>
<evidence type="ECO:0000256" key="2">
    <source>
        <dbReference type="ARBA" id="ARBA00009347"/>
    </source>
</evidence>
<evidence type="ECO:0000256" key="6">
    <source>
        <dbReference type="RuleBase" id="RU362125"/>
    </source>
</evidence>
<comment type="similarity">
    <text evidence="2 6">Belongs to the acyl-CoA dehydrogenase family.</text>
</comment>
<dbReference type="eggNOG" id="COG1960">
    <property type="taxonomic scope" value="Bacteria"/>
</dbReference>
<comment type="caution">
    <text evidence="10">The sequence shown here is derived from an EMBL/GenBank/DDBJ whole genome shotgun (WGS) entry which is preliminary data.</text>
</comment>
<dbReference type="FunFam" id="1.10.540.10:FF:000026">
    <property type="entry name" value="Acyl-CoA dehydrogenase medium chain"/>
    <property type="match status" value="1"/>
</dbReference>
<dbReference type="GO" id="GO:0003995">
    <property type="term" value="F:acyl-CoA dehydrogenase activity"/>
    <property type="evidence" value="ECO:0007669"/>
    <property type="project" value="InterPro"/>
</dbReference>
<evidence type="ECO:0000259" key="7">
    <source>
        <dbReference type="Pfam" id="PF00441"/>
    </source>
</evidence>
<dbReference type="InterPro" id="IPR006091">
    <property type="entry name" value="Acyl-CoA_Oxase/DH_mid-dom"/>
</dbReference>
<dbReference type="Gene3D" id="1.10.540.10">
    <property type="entry name" value="Acyl-CoA dehydrogenase/oxidase, N-terminal domain"/>
    <property type="match status" value="1"/>
</dbReference>
<keyword evidence="4 6" id="KW-0274">FAD</keyword>
<dbReference type="PATRIC" id="fig|1120925.3.peg.3090"/>
<evidence type="ECO:0000256" key="5">
    <source>
        <dbReference type="ARBA" id="ARBA00023002"/>
    </source>
</evidence>
<keyword evidence="11" id="KW-1185">Reference proteome</keyword>
<dbReference type="EMBL" id="APQD01000023">
    <property type="protein sequence ID" value="ENV81389.1"/>
    <property type="molecule type" value="Genomic_DNA"/>
</dbReference>
<dbReference type="Proteomes" id="UP000018460">
    <property type="component" value="Unassembled WGS sequence"/>
</dbReference>
<dbReference type="Pfam" id="PF02771">
    <property type="entry name" value="Acyl-CoA_dh_N"/>
    <property type="match status" value="1"/>
</dbReference>
<dbReference type="Pfam" id="PF02770">
    <property type="entry name" value="Acyl-CoA_dh_M"/>
    <property type="match status" value="1"/>
</dbReference>
<feature type="domain" description="Acyl-CoA dehydrogenase/oxidase C-terminal" evidence="7">
    <location>
        <begin position="242"/>
        <end position="390"/>
    </location>
</feature>
<evidence type="ECO:0008006" key="12">
    <source>
        <dbReference type="Google" id="ProtNLM"/>
    </source>
</evidence>
<evidence type="ECO:0000313" key="10">
    <source>
        <dbReference type="EMBL" id="ENV81389.1"/>
    </source>
</evidence>
<dbReference type="OrthoDB" id="9775090at2"/>
<gene>
    <name evidence="10" type="ORF">F941_02947</name>
</gene>
<evidence type="ECO:0000256" key="1">
    <source>
        <dbReference type="ARBA" id="ARBA00001974"/>
    </source>
</evidence>
<feature type="domain" description="Acyl-CoA dehydrogenase/oxidase N-terminal" evidence="9">
    <location>
        <begin position="19"/>
        <end position="129"/>
    </location>
</feature>
<dbReference type="GO" id="GO:0050660">
    <property type="term" value="F:flavin adenine dinucleotide binding"/>
    <property type="evidence" value="ECO:0007669"/>
    <property type="project" value="InterPro"/>
</dbReference>
<dbReference type="InterPro" id="IPR037069">
    <property type="entry name" value="AcylCoA_DH/ox_N_sf"/>
</dbReference>
<dbReference type="SUPFAM" id="SSF56645">
    <property type="entry name" value="Acyl-CoA dehydrogenase NM domain-like"/>
    <property type="match status" value="1"/>
</dbReference>
<organism evidence="10 11">
    <name type="scientific">Acinetobacter bouvetii DSM 14964 = CIP 107468</name>
    <dbReference type="NCBI Taxonomy" id="1120925"/>
    <lineage>
        <taxon>Bacteria</taxon>
        <taxon>Pseudomonadati</taxon>
        <taxon>Pseudomonadota</taxon>
        <taxon>Gammaproteobacteria</taxon>
        <taxon>Moraxellales</taxon>
        <taxon>Moraxellaceae</taxon>
        <taxon>Acinetobacter</taxon>
    </lineage>
</organism>
<reference evidence="10 11" key="1">
    <citation type="submission" date="2013-02" db="EMBL/GenBank/DDBJ databases">
        <title>The Genome Sequence of Acinetobacter bouvetii CIP 107468.</title>
        <authorList>
            <consortium name="The Broad Institute Genome Sequencing Platform"/>
            <consortium name="The Broad Institute Genome Sequencing Center for Infectious Disease"/>
            <person name="Cerqueira G."/>
            <person name="Feldgarden M."/>
            <person name="Courvalin P."/>
            <person name="Perichon B."/>
            <person name="Grillot-Courvalin C."/>
            <person name="Clermont D."/>
            <person name="Rocha E."/>
            <person name="Yoon E.-J."/>
            <person name="Nemec A."/>
            <person name="Walker B."/>
            <person name="Young S.K."/>
            <person name="Zeng Q."/>
            <person name="Gargeya S."/>
            <person name="Fitzgerald M."/>
            <person name="Haas B."/>
            <person name="Abouelleil A."/>
            <person name="Alvarado L."/>
            <person name="Arachchi H.M."/>
            <person name="Berlin A.M."/>
            <person name="Chapman S.B."/>
            <person name="Dewar J."/>
            <person name="Goldberg J."/>
            <person name="Griggs A."/>
            <person name="Gujja S."/>
            <person name="Hansen M."/>
            <person name="Howarth C."/>
            <person name="Imamovic A."/>
            <person name="Larimer J."/>
            <person name="McCowan C."/>
            <person name="Murphy C."/>
            <person name="Neiman D."/>
            <person name="Pearson M."/>
            <person name="Priest M."/>
            <person name="Roberts A."/>
            <person name="Saif S."/>
            <person name="Shea T."/>
            <person name="Sisk P."/>
            <person name="Sykes S."/>
            <person name="Wortman J."/>
            <person name="Nusbaum C."/>
            <person name="Birren B."/>
        </authorList>
    </citation>
    <scope>NUCLEOTIDE SEQUENCE [LARGE SCALE GENOMIC DNA]</scope>
    <source>
        <strain evidence="10 11">CIP 107468</strain>
    </source>
</reference>
<evidence type="ECO:0000313" key="11">
    <source>
        <dbReference type="Proteomes" id="UP000018460"/>
    </source>
</evidence>
<dbReference type="AlphaFoldDB" id="N9DFG8"/>
<dbReference type="InterPro" id="IPR046373">
    <property type="entry name" value="Acyl-CoA_Oxase/DH_mid-dom_sf"/>
</dbReference>
<sequence length="390" mass="43392">MQSGAIRPIPNMLPRKLLNEEHEAFRDTVRKFYEKEVVPNIARYEQQQHVDRDLWNKAGELGLLCTTISEAYGGSGVDRLYSMILIEEQAYAMDSATGFSLHSDIVANYISNFGNEQQKQSWLPKMASGACVTAIAMTEPGTGSDLQAVRTSAVLDGDDYVINGSKIFITNGYLCDMAIVVCKTGNNEKGSANLSLIMVEAGRAGFSKGKPLNKIGMKGQDTCELFFDNVRVPKENLLGMEGMGFMMLMKELAWERMLVAIICQAGAEAAFAHTVQYTKDRKAFGKSISSFQNTRFKLAELRTEIDFCRAYLDRCMELQLSESLGVDAAAAAKYKISEMFSKVVDECLQLHGGYGYMLEYPIARAYIDNRANRIYAGTNEIMKELISRSL</sequence>